<evidence type="ECO:0000313" key="10">
    <source>
        <dbReference type="Proteomes" id="UP000195447"/>
    </source>
</evidence>
<evidence type="ECO:0000256" key="1">
    <source>
        <dbReference type="ARBA" id="ARBA00004651"/>
    </source>
</evidence>
<organism evidence="9 10">
    <name type="scientific">Faecalitalea cylindroides</name>
    <dbReference type="NCBI Taxonomy" id="39483"/>
    <lineage>
        <taxon>Bacteria</taxon>
        <taxon>Bacillati</taxon>
        <taxon>Bacillota</taxon>
        <taxon>Erysipelotrichia</taxon>
        <taxon>Erysipelotrichales</taxon>
        <taxon>Erysipelotrichaceae</taxon>
        <taxon>Faecalitalea</taxon>
    </lineage>
</organism>
<dbReference type="InterPro" id="IPR050448">
    <property type="entry name" value="OpgB/LTA_synthase_biosynth"/>
</dbReference>
<keyword evidence="6 7" id="KW-0472">Membrane</keyword>
<evidence type="ECO:0000256" key="4">
    <source>
        <dbReference type="ARBA" id="ARBA00022692"/>
    </source>
</evidence>
<dbReference type="CDD" id="cd16015">
    <property type="entry name" value="LTA_synthase"/>
    <property type="match status" value="1"/>
</dbReference>
<evidence type="ECO:0000256" key="7">
    <source>
        <dbReference type="SAM" id="Phobius"/>
    </source>
</evidence>
<feature type="transmembrane region" description="Helical" evidence="7">
    <location>
        <begin position="82"/>
        <end position="100"/>
    </location>
</feature>
<evidence type="ECO:0000256" key="5">
    <source>
        <dbReference type="ARBA" id="ARBA00022989"/>
    </source>
</evidence>
<keyword evidence="5 7" id="KW-1133">Transmembrane helix</keyword>
<keyword evidence="10" id="KW-1185">Reference proteome</keyword>
<dbReference type="Pfam" id="PF00884">
    <property type="entry name" value="Sulfatase"/>
    <property type="match status" value="1"/>
</dbReference>
<comment type="caution">
    <text evidence="9">The sequence shown here is derived from an EMBL/GenBank/DDBJ whole genome shotgun (WGS) entry which is preliminary data.</text>
</comment>
<evidence type="ECO:0000259" key="8">
    <source>
        <dbReference type="Pfam" id="PF00884"/>
    </source>
</evidence>
<feature type="domain" description="Sulfatase N-terminal" evidence="8">
    <location>
        <begin position="172"/>
        <end position="465"/>
    </location>
</feature>
<comment type="pathway">
    <text evidence="2">Cell wall biogenesis; lipoteichoic acid biosynthesis.</text>
</comment>
<evidence type="ECO:0000256" key="6">
    <source>
        <dbReference type="ARBA" id="ARBA00023136"/>
    </source>
</evidence>
<feature type="transmembrane region" description="Helical" evidence="7">
    <location>
        <begin position="112"/>
        <end position="132"/>
    </location>
</feature>
<protein>
    <recommendedName>
        <fullName evidence="8">Sulfatase N-terminal domain-containing protein</fullName>
    </recommendedName>
</protein>
<proteinExistence type="predicted"/>
<accession>A0A1Y4LK48</accession>
<dbReference type="PANTHER" id="PTHR47371:SF3">
    <property type="entry name" value="PHOSPHOGLYCEROL TRANSFERASE I"/>
    <property type="match status" value="1"/>
</dbReference>
<dbReference type="InterPro" id="IPR000917">
    <property type="entry name" value="Sulfatase_N"/>
</dbReference>
<evidence type="ECO:0000256" key="2">
    <source>
        <dbReference type="ARBA" id="ARBA00004936"/>
    </source>
</evidence>
<name>A0A1Y4LK48_9FIRM</name>
<gene>
    <name evidence="9" type="ORF">B5F14_09860</name>
</gene>
<dbReference type="Gene3D" id="3.40.720.10">
    <property type="entry name" value="Alkaline Phosphatase, subunit A"/>
    <property type="match status" value="1"/>
</dbReference>
<dbReference type="PANTHER" id="PTHR47371">
    <property type="entry name" value="LIPOTEICHOIC ACID SYNTHASE"/>
    <property type="match status" value="1"/>
</dbReference>
<dbReference type="EMBL" id="NFKM01000028">
    <property type="protein sequence ID" value="OUP56250.1"/>
    <property type="molecule type" value="Genomic_DNA"/>
</dbReference>
<sequence>MIRKGKDMKEKMKKYSKHILKFILYFFIVLLVFLGLLLIQVAEWVPETFGDIPFEQVIFHMLAPVESTDTANYVQSFIQECLPFPTILTLILVLLFTIQAQFSEKIRLKKTVIVNTVLVICSVISFGLGIQYCAISVNADDYIDGMLHPSTIYEDYYVNPQSVNYTFPEQKRNLIYIFLESMETTYEDIANGGAMENNLIPELTNLANNNLTFSGGNVANDGFNVLSGNGWTVAAMVGQTSGIPLNIPVDGNSYISEGNFLNGAYSIGEILEDNGYVNELLLGSDAEFGGRKYYFEQHGNYNIVDINEVKNRGWLEQDYYTWWGYEDVKLFEYAKNELTSLAANGQPFNFTMLTADTHFTGGYPCQECIDLWGDQYSNVISCSSRHVGEFISWIQQQPFYANTTIVIAGDHKSMDTTWFDSIEESGYQRKGYFTIINPAIAPVSNESRIISTVDLFPTTLASLGVTFDSNRLALGTNLFTDERTLAEIMGVEELDAQLQKHSNYYDKNVLYGIGKK</sequence>
<keyword evidence="3" id="KW-1003">Cell membrane</keyword>
<reference evidence="10" key="1">
    <citation type="submission" date="2017-04" db="EMBL/GenBank/DDBJ databases">
        <title>Function of individual gut microbiota members based on whole genome sequencing of pure cultures obtained from chicken caecum.</title>
        <authorList>
            <person name="Medvecky M."/>
            <person name="Cejkova D."/>
            <person name="Polansky O."/>
            <person name="Karasova D."/>
            <person name="Kubasova T."/>
            <person name="Cizek A."/>
            <person name="Rychlik I."/>
        </authorList>
    </citation>
    <scope>NUCLEOTIDE SEQUENCE [LARGE SCALE GENOMIC DNA]</scope>
    <source>
        <strain evidence="10">An178</strain>
    </source>
</reference>
<dbReference type="InterPro" id="IPR017850">
    <property type="entry name" value="Alkaline_phosphatase_core_sf"/>
</dbReference>
<keyword evidence="4 7" id="KW-0812">Transmembrane</keyword>
<feature type="transmembrane region" description="Helical" evidence="7">
    <location>
        <begin position="20"/>
        <end position="42"/>
    </location>
</feature>
<dbReference type="GO" id="GO:0005886">
    <property type="term" value="C:plasma membrane"/>
    <property type="evidence" value="ECO:0007669"/>
    <property type="project" value="UniProtKB-SubCell"/>
</dbReference>
<evidence type="ECO:0000256" key="3">
    <source>
        <dbReference type="ARBA" id="ARBA00022475"/>
    </source>
</evidence>
<dbReference type="SUPFAM" id="SSF53649">
    <property type="entry name" value="Alkaline phosphatase-like"/>
    <property type="match status" value="1"/>
</dbReference>
<evidence type="ECO:0000313" key="9">
    <source>
        <dbReference type="EMBL" id="OUP56250.1"/>
    </source>
</evidence>
<dbReference type="Proteomes" id="UP000195447">
    <property type="component" value="Unassembled WGS sequence"/>
</dbReference>
<comment type="subcellular location">
    <subcellularLocation>
        <location evidence="1">Cell membrane</location>
        <topology evidence="1">Multi-pass membrane protein</topology>
    </subcellularLocation>
</comment>
<dbReference type="AlphaFoldDB" id="A0A1Y4LK48"/>